<feature type="compositionally biased region" description="Basic and acidic residues" evidence="1">
    <location>
        <begin position="133"/>
        <end position="186"/>
    </location>
</feature>
<organism evidence="2 3">
    <name type="scientific">Streptomyces cirratus</name>
    <dbReference type="NCBI Taxonomy" id="68187"/>
    <lineage>
        <taxon>Bacteria</taxon>
        <taxon>Bacillati</taxon>
        <taxon>Actinomycetota</taxon>
        <taxon>Actinomycetes</taxon>
        <taxon>Kitasatosporales</taxon>
        <taxon>Streptomycetaceae</taxon>
        <taxon>Streptomyces</taxon>
    </lineage>
</organism>
<gene>
    <name evidence="2" type="ORF">GCM10010347_32890</name>
</gene>
<protein>
    <recommendedName>
        <fullName evidence="4">Lipoprotein</fullName>
    </recommendedName>
</protein>
<name>A0ABQ3F114_9ACTN</name>
<evidence type="ECO:0000313" key="3">
    <source>
        <dbReference type="Proteomes" id="UP000642673"/>
    </source>
</evidence>
<comment type="caution">
    <text evidence="2">The sequence shown here is derived from an EMBL/GenBank/DDBJ whole genome shotgun (WGS) entry which is preliminary data.</text>
</comment>
<proteinExistence type="predicted"/>
<sequence>MPEPPRVTARHLAPCVAVLLTSLLCGGCGTGHAKTRPAAVASPQASHVSVQDLAAALGCTAEITVDAEELREGACGAGAAGYRIATFTADEGQRAWLAESRVYGGTYLVGDRWVVTAASAEALAPLRERLGGKVETGDAHGPGHEDAQPGDAGHDARPGDAGHDARPGDAGHDARPGDAGHGEAGHDAGPGEASGGDAFHAPGHSPSPG</sequence>
<dbReference type="RefSeq" id="WP_190184901.1">
    <property type="nucleotide sequence ID" value="NZ_BMVP01000005.1"/>
</dbReference>
<feature type="region of interest" description="Disordered" evidence="1">
    <location>
        <begin position="133"/>
        <end position="209"/>
    </location>
</feature>
<reference evidence="3" key="1">
    <citation type="journal article" date="2019" name="Int. J. Syst. Evol. Microbiol.">
        <title>The Global Catalogue of Microorganisms (GCM) 10K type strain sequencing project: providing services to taxonomists for standard genome sequencing and annotation.</title>
        <authorList>
            <consortium name="The Broad Institute Genomics Platform"/>
            <consortium name="The Broad Institute Genome Sequencing Center for Infectious Disease"/>
            <person name="Wu L."/>
            <person name="Ma J."/>
        </authorList>
    </citation>
    <scope>NUCLEOTIDE SEQUENCE [LARGE SCALE GENOMIC DNA]</scope>
    <source>
        <strain evidence="3">JCM 4738</strain>
    </source>
</reference>
<evidence type="ECO:0008006" key="4">
    <source>
        <dbReference type="Google" id="ProtNLM"/>
    </source>
</evidence>
<keyword evidence="3" id="KW-1185">Reference proteome</keyword>
<accession>A0ABQ3F114</accession>
<evidence type="ECO:0000313" key="2">
    <source>
        <dbReference type="EMBL" id="GHB60274.1"/>
    </source>
</evidence>
<evidence type="ECO:0000256" key="1">
    <source>
        <dbReference type="SAM" id="MobiDB-lite"/>
    </source>
</evidence>
<dbReference type="EMBL" id="BMVP01000005">
    <property type="protein sequence ID" value="GHB60274.1"/>
    <property type="molecule type" value="Genomic_DNA"/>
</dbReference>
<dbReference type="Proteomes" id="UP000642673">
    <property type="component" value="Unassembled WGS sequence"/>
</dbReference>